<name>A0ABV9KRN7_9BACT</name>
<accession>A0ABV9KRN7</accession>
<dbReference type="Proteomes" id="UP001596023">
    <property type="component" value="Unassembled WGS sequence"/>
</dbReference>
<dbReference type="InterPro" id="IPR014756">
    <property type="entry name" value="Ig_E-set"/>
</dbReference>
<reference evidence="3" key="1">
    <citation type="journal article" date="2019" name="Int. J. Syst. Evol. Microbiol.">
        <title>The Global Catalogue of Microorganisms (GCM) 10K type strain sequencing project: providing services to taxonomists for standard genome sequencing and annotation.</title>
        <authorList>
            <consortium name="The Broad Institute Genomics Platform"/>
            <consortium name="The Broad Institute Genome Sequencing Center for Infectious Disease"/>
            <person name="Wu L."/>
            <person name="Ma J."/>
        </authorList>
    </citation>
    <scope>NUCLEOTIDE SEQUENCE [LARGE SCALE GENOMIC DNA]</scope>
    <source>
        <strain evidence="3">CCUG 66188</strain>
    </source>
</reference>
<comment type="caution">
    <text evidence="2">The sequence shown here is derived from an EMBL/GenBank/DDBJ whole genome shotgun (WGS) entry which is preliminary data.</text>
</comment>
<dbReference type="EMBL" id="JBHSGN010000011">
    <property type="protein sequence ID" value="MFC4672494.1"/>
    <property type="molecule type" value="Genomic_DNA"/>
</dbReference>
<keyword evidence="1" id="KW-0732">Signal</keyword>
<feature type="signal peptide" evidence="1">
    <location>
        <begin position="1"/>
        <end position="20"/>
    </location>
</feature>
<evidence type="ECO:0000256" key="1">
    <source>
        <dbReference type="SAM" id="SignalP"/>
    </source>
</evidence>
<dbReference type="InterPro" id="IPR013783">
    <property type="entry name" value="Ig-like_fold"/>
</dbReference>
<keyword evidence="2" id="KW-0378">Hydrolase</keyword>
<dbReference type="Gene3D" id="3.40.50.1820">
    <property type="entry name" value="alpha/beta hydrolase"/>
    <property type="match status" value="2"/>
</dbReference>
<dbReference type="InterPro" id="IPR050583">
    <property type="entry name" value="Mycobacterial_A85_antigen"/>
</dbReference>
<gene>
    <name evidence="2" type="ORF">ACFO6W_02185</name>
</gene>
<dbReference type="SUPFAM" id="SSF81296">
    <property type="entry name" value="E set domains"/>
    <property type="match status" value="1"/>
</dbReference>
<dbReference type="SUPFAM" id="SSF53474">
    <property type="entry name" value="alpha/beta-Hydrolases"/>
    <property type="match status" value="2"/>
</dbReference>
<dbReference type="RefSeq" id="WP_379993667.1">
    <property type="nucleotide sequence ID" value="NZ_JBHSGN010000011.1"/>
</dbReference>
<proteinExistence type="predicted"/>
<evidence type="ECO:0000313" key="3">
    <source>
        <dbReference type="Proteomes" id="UP001596023"/>
    </source>
</evidence>
<feature type="chain" id="PRO_5045417167" evidence="1">
    <location>
        <begin position="21"/>
        <end position="656"/>
    </location>
</feature>
<evidence type="ECO:0000313" key="2">
    <source>
        <dbReference type="EMBL" id="MFC4672494.1"/>
    </source>
</evidence>
<organism evidence="2 3">
    <name type="scientific">Dysgonomonas termitidis</name>
    <dbReference type="NCBI Taxonomy" id="1516126"/>
    <lineage>
        <taxon>Bacteria</taxon>
        <taxon>Pseudomonadati</taxon>
        <taxon>Bacteroidota</taxon>
        <taxon>Bacteroidia</taxon>
        <taxon>Bacteroidales</taxon>
        <taxon>Dysgonomonadaceae</taxon>
        <taxon>Dysgonomonas</taxon>
    </lineage>
</organism>
<dbReference type="Gene3D" id="2.60.40.10">
    <property type="entry name" value="Immunoglobulins"/>
    <property type="match status" value="1"/>
</dbReference>
<protein>
    <submittedName>
        <fullName evidence="2">Alpha/beta hydrolase-fold protein</fullName>
    </submittedName>
</protein>
<keyword evidence="3" id="KW-1185">Reference proteome</keyword>
<dbReference type="GO" id="GO:0016787">
    <property type="term" value="F:hydrolase activity"/>
    <property type="evidence" value="ECO:0007669"/>
    <property type="project" value="UniProtKB-KW"/>
</dbReference>
<sequence>MKNIFLLCLLIGGFSVSANSQNILSAPEGYDMLRTGIFHGKIDTITYPSATVGADRRALVYTPPGYSQNKKYPTLYLLHGIGGDEKEWFNHGDPQVILDNLYADKKIVPMLVILPNGRAMKDDRAIGNIMEAPKVQAFVTFEKDLLNDLIPYVEKKFPVLKNRENRALAGLSMGGGQSLNFGLGNLDKFAWIGGFSSAPNTKEPQMLLPDPEKAKSSLKLLWISCGDKDGLLNISKRTHEYLAQNQIAHIYQVIPDGYHDFKIWKQNLYMFSQLLFKPVTTELIDLYSNIPNEHLFPVPASTNVPGAQYPQILPDNKVLFRIKAPDAQRVQVDLGRKYDMVKEEEGSWAITTDPIAEGFHYYSILINGVAVCDPGSQTFYGMSRMASGIDIPEKGVDYYNIKDIPHGQIRQVRYYSNITKVWRRAFVYTPAGYDANISERYPVMYLQHGGGEDETGWWNQGKMDAIMDNLIAEAKVKPMIVVMDNGYAIDPDNNKRQSGQGIRGLFQNKTLENVFMQEIIPMIDKEFRTISDRDHRAMAGLSMGGFQSFQIAMSNIDKFAYVGGFSGGGSIQQDYEFSKMYNGVWADVNTFNQKMKVVYLSIGTDEPANMYQTVNSFHKEMEKTGIKHMYYESPGTSHEWLTWRRSLHQFAGLIFK</sequence>
<dbReference type="PANTHER" id="PTHR48098:SF1">
    <property type="entry name" value="DIACYLGLYCEROL ACYLTRANSFERASE_MYCOLYLTRANSFERASE AG85A"/>
    <property type="match status" value="1"/>
</dbReference>
<dbReference type="Pfam" id="PF00756">
    <property type="entry name" value="Esterase"/>
    <property type="match status" value="2"/>
</dbReference>
<dbReference type="InterPro" id="IPR000801">
    <property type="entry name" value="Esterase-like"/>
</dbReference>
<dbReference type="InterPro" id="IPR029058">
    <property type="entry name" value="AB_hydrolase_fold"/>
</dbReference>
<dbReference type="CDD" id="cd02858">
    <property type="entry name" value="E_set_Esterase_N"/>
    <property type="match status" value="1"/>
</dbReference>
<dbReference type="PANTHER" id="PTHR48098">
    <property type="entry name" value="ENTEROCHELIN ESTERASE-RELATED"/>
    <property type="match status" value="1"/>
</dbReference>